<keyword evidence="2 7" id="KW-0055">Arginine biosynthesis</keyword>
<dbReference type="GO" id="GO:0051287">
    <property type="term" value="F:NAD binding"/>
    <property type="evidence" value="ECO:0007669"/>
    <property type="project" value="InterPro"/>
</dbReference>
<gene>
    <name evidence="7" type="primary">argC</name>
    <name evidence="10" type="ORF">D5H78_05280</name>
</gene>
<dbReference type="HAMAP" id="MF_00150">
    <property type="entry name" value="ArgC_type1"/>
    <property type="match status" value="1"/>
</dbReference>
<dbReference type="InterPro" id="IPR050085">
    <property type="entry name" value="AGPR"/>
</dbReference>
<dbReference type="GO" id="GO:0006526">
    <property type="term" value="P:L-arginine biosynthetic process"/>
    <property type="evidence" value="ECO:0007669"/>
    <property type="project" value="UniProtKB-UniRule"/>
</dbReference>
<dbReference type="InterPro" id="IPR000706">
    <property type="entry name" value="AGPR_type-1"/>
</dbReference>
<dbReference type="FunFam" id="3.30.360.10:FF:000014">
    <property type="entry name" value="N-acetyl-gamma-glutamyl-phosphate reductase"/>
    <property type="match status" value="1"/>
</dbReference>
<dbReference type="GO" id="GO:0005737">
    <property type="term" value="C:cytoplasm"/>
    <property type="evidence" value="ECO:0007669"/>
    <property type="project" value="UniProtKB-SubCell"/>
</dbReference>
<comment type="similarity">
    <text evidence="7">Belongs to the NAGSA dehydrogenase family. Type 1 subfamily.</text>
</comment>
<evidence type="ECO:0000256" key="2">
    <source>
        <dbReference type="ARBA" id="ARBA00022571"/>
    </source>
</evidence>
<dbReference type="EMBL" id="QZEZ01000002">
    <property type="protein sequence ID" value="RJK97168.1"/>
    <property type="molecule type" value="Genomic_DNA"/>
</dbReference>
<evidence type="ECO:0000256" key="1">
    <source>
        <dbReference type="ARBA" id="ARBA00004862"/>
    </source>
</evidence>
<dbReference type="Proteomes" id="UP000265614">
    <property type="component" value="Unassembled WGS sequence"/>
</dbReference>
<dbReference type="Pfam" id="PF22698">
    <property type="entry name" value="Semialdhyde_dhC_1"/>
    <property type="match status" value="1"/>
</dbReference>
<evidence type="ECO:0000256" key="8">
    <source>
        <dbReference type="PROSITE-ProRule" id="PRU10010"/>
    </source>
</evidence>
<evidence type="ECO:0000256" key="3">
    <source>
        <dbReference type="ARBA" id="ARBA00022605"/>
    </source>
</evidence>
<dbReference type="PANTHER" id="PTHR32338">
    <property type="entry name" value="N-ACETYL-GAMMA-GLUTAMYL-PHOSPHATE REDUCTASE, CHLOROPLASTIC-RELATED-RELATED"/>
    <property type="match status" value="1"/>
</dbReference>
<protein>
    <recommendedName>
        <fullName evidence="7">N-acetyl-gamma-glutamyl-phosphate reductase</fullName>
        <shortName evidence="7">AGPR</shortName>
        <ecNumber evidence="7">1.2.1.38</ecNumber>
    </recommendedName>
    <alternativeName>
        <fullName evidence="7">N-acetyl-glutamate semialdehyde dehydrogenase</fullName>
        <shortName evidence="7">NAGSA dehydrogenase</shortName>
    </alternativeName>
</protein>
<keyword evidence="4 7" id="KW-0521">NADP</keyword>
<evidence type="ECO:0000256" key="5">
    <source>
        <dbReference type="ARBA" id="ARBA00023002"/>
    </source>
</evidence>
<comment type="caution">
    <text evidence="10">The sequence shown here is derived from an EMBL/GenBank/DDBJ whole genome shotgun (WGS) entry which is preliminary data.</text>
</comment>
<evidence type="ECO:0000259" key="9">
    <source>
        <dbReference type="SMART" id="SM00859"/>
    </source>
</evidence>
<dbReference type="InterPro" id="IPR036291">
    <property type="entry name" value="NAD(P)-bd_dom_sf"/>
</dbReference>
<evidence type="ECO:0000256" key="6">
    <source>
        <dbReference type="ARBA" id="ARBA00050557"/>
    </source>
</evidence>
<dbReference type="CDD" id="cd23934">
    <property type="entry name" value="AGPR_1_C"/>
    <property type="match status" value="1"/>
</dbReference>
<keyword evidence="5 7" id="KW-0560">Oxidoreductase</keyword>
<dbReference type="InterPro" id="IPR000534">
    <property type="entry name" value="Semialdehyde_DH_NAD-bd"/>
</dbReference>
<dbReference type="Gene3D" id="3.40.50.720">
    <property type="entry name" value="NAD(P)-binding Rossmann-like Domain"/>
    <property type="match status" value="1"/>
</dbReference>
<dbReference type="SMART" id="SM00859">
    <property type="entry name" value="Semialdhyde_dh"/>
    <property type="match status" value="1"/>
</dbReference>
<dbReference type="GO" id="GO:0070401">
    <property type="term" value="F:NADP+ binding"/>
    <property type="evidence" value="ECO:0007669"/>
    <property type="project" value="InterPro"/>
</dbReference>
<keyword evidence="11" id="KW-1185">Reference proteome</keyword>
<reference evidence="10 11" key="1">
    <citation type="submission" date="2018-09" db="EMBL/GenBank/DDBJ databases">
        <title>YIM 75000 draft genome.</title>
        <authorList>
            <person name="Tang S."/>
            <person name="Feng Y."/>
        </authorList>
    </citation>
    <scope>NUCLEOTIDE SEQUENCE [LARGE SCALE GENOMIC DNA]</scope>
    <source>
        <strain evidence="10 11">YIM 75000</strain>
    </source>
</reference>
<dbReference type="GO" id="GO:0003942">
    <property type="term" value="F:N-acetyl-gamma-glutamyl-phosphate reductase activity"/>
    <property type="evidence" value="ECO:0007669"/>
    <property type="project" value="UniProtKB-UniRule"/>
</dbReference>
<keyword evidence="7" id="KW-0963">Cytoplasm</keyword>
<evidence type="ECO:0000313" key="10">
    <source>
        <dbReference type="EMBL" id="RJK97168.1"/>
    </source>
</evidence>
<dbReference type="OrthoDB" id="9801289at2"/>
<dbReference type="NCBIfam" id="TIGR01850">
    <property type="entry name" value="argC"/>
    <property type="match status" value="1"/>
</dbReference>
<keyword evidence="3 7" id="KW-0028">Amino-acid biosynthesis</keyword>
<comment type="catalytic activity">
    <reaction evidence="6 7">
        <text>N-acetyl-L-glutamate 5-semialdehyde + phosphate + NADP(+) = N-acetyl-L-glutamyl 5-phosphate + NADPH + H(+)</text>
        <dbReference type="Rhea" id="RHEA:21588"/>
        <dbReference type="ChEBI" id="CHEBI:15378"/>
        <dbReference type="ChEBI" id="CHEBI:29123"/>
        <dbReference type="ChEBI" id="CHEBI:43474"/>
        <dbReference type="ChEBI" id="CHEBI:57783"/>
        <dbReference type="ChEBI" id="CHEBI:57936"/>
        <dbReference type="ChEBI" id="CHEBI:58349"/>
        <dbReference type="EC" id="1.2.1.38"/>
    </reaction>
</comment>
<dbReference type="AlphaFoldDB" id="A0A3A3Z632"/>
<dbReference type="Gene3D" id="3.30.360.10">
    <property type="entry name" value="Dihydrodipicolinate Reductase, domain 2"/>
    <property type="match status" value="1"/>
</dbReference>
<name>A0A3A3Z632_9ACTN</name>
<accession>A0A3A3Z632</accession>
<evidence type="ECO:0000256" key="4">
    <source>
        <dbReference type="ARBA" id="ARBA00022857"/>
    </source>
</evidence>
<dbReference type="PANTHER" id="PTHR32338:SF10">
    <property type="entry name" value="N-ACETYL-GAMMA-GLUTAMYL-PHOSPHATE REDUCTASE, CHLOROPLASTIC-RELATED"/>
    <property type="match status" value="1"/>
</dbReference>
<dbReference type="SUPFAM" id="SSF55347">
    <property type="entry name" value="Glyceraldehyde-3-phosphate dehydrogenase-like, C-terminal domain"/>
    <property type="match status" value="1"/>
</dbReference>
<dbReference type="UniPathway" id="UPA00068">
    <property type="reaction ID" value="UER00108"/>
</dbReference>
<dbReference type="CDD" id="cd24148">
    <property type="entry name" value="AGPR_1_actinobacAGPR_like"/>
    <property type="match status" value="1"/>
</dbReference>
<dbReference type="PROSITE" id="PS01224">
    <property type="entry name" value="ARGC"/>
    <property type="match status" value="1"/>
</dbReference>
<sequence length="343" mass="33778">MGTRVAVAGASGYAGGELLRLLLAHPDLEVGPVTAGTSAGAPVTSVHPQLPQLAGTTFGGTSAAVLADADLVLLALPHGQSAALAAQLPPTLPVVDLGADHRLASAADWEAFYGGAHAGTWTYGLPELPGARAALRGAVRVANPGCYPTSVALGLAPVLAAGLVEPQDVVVVAASGTSGAGRSAKASLLGSEVMGSMAAYKAGGAHQHTPEMEQTLSAAAGAPVSLLFTPTLAPMPRGILATCTARLAQGTTTAALREVLAAAYDPEPFVHLLPEGAWPATASTYGSNAVQLQAAADPRSGRATVVVAIDNLGKGAAGQAVQNANLLLGLEETAGLSAAGVAP</sequence>
<feature type="domain" description="Semialdehyde dehydrogenase NAD-binding" evidence="9">
    <location>
        <begin position="4"/>
        <end position="136"/>
    </location>
</feature>
<proteinExistence type="inferred from homology"/>
<dbReference type="EC" id="1.2.1.38" evidence="7"/>
<dbReference type="RefSeq" id="WP_119949884.1">
    <property type="nucleotide sequence ID" value="NZ_QZEZ01000002.1"/>
</dbReference>
<organism evidence="10 11">
    <name type="scientific">Vallicoccus soli</name>
    <dbReference type="NCBI Taxonomy" id="2339232"/>
    <lineage>
        <taxon>Bacteria</taxon>
        <taxon>Bacillati</taxon>
        <taxon>Actinomycetota</taxon>
        <taxon>Actinomycetes</taxon>
        <taxon>Motilibacterales</taxon>
        <taxon>Vallicoccaceae</taxon>
        <taxon>Vallicoccus</taxon>
    </lineage>
</organism>
<evidence type="ECO:0000256" key="7">
    <source>
        <dbReference type="HAMAP-Rule" id="MF_00150"/>
    </source>
</evidence>
<feature type="active site" evidence="7 8">
    <location>
        <position position="146"/>
    </location>
</feature>
<comment type="subcellular location">
    <subcellularLocation>
        <location evidence="7">Cytoplasm</location>
    </subcellularLocation>
</comment>
<dbReference type="InterPro" id="IPR058924">
    <property type="entry name" value="AGPR_dimerisation_dom"/>
</dbReference>
<comment type="pathway">
    <text evidence="1 7">Amino-acid biosynthesis; L-arginine biosynthesis; N(2)-acetyl-L-ornithine from L-glutamate: step 3/4.</text>
</comment>
<dbReference type="Pfam" id="PF01118">
    <property type="entry name" value="Semialdhyde_dh"/>
    <property type="match status" value="1"/>
</dbReference>
<evidence type="ECO:0000313" key="11">
    <source>
        <dbReference type="Proteomes" id="UP000265614"/>
    </source>
</evidence>
<comment type="function">
    <text evidence="7">Catalyzes the NADPH-dependent reduction of N-acetyl-5-glutamyl phosphate to yield N-acetyl-L-glutamate 5-semialdehyde.</text>
</comment>
<dbReference type="InterPro" id="IPR023013">
    <property type="entry name" value="AGPR_AS"/>
</dbReference>
<dbReference type="SUPFAM" id="SSF51735">
    <property type="entry name" value="NAD(P)-binding Rossmann-fold domains"/>
    <property type="match status" value="1"/>
</dbReference>